<sequence>MSLLPPFRELSDSIKSIQDSWFPCPEKLLDLAIESHIAHLEEESLLERDDPFFIADLGQVARQHRAWKQGLPEVQPYYAVKCNSDPTLLKCLADLGTGFDCASVEEMRTVLSLGVNPSRILFANPCKSAAAMDFARRAGVMLTTFDNIDELEKIKVHIQDAALLLRIHANDDSALISFGEKFGAHLNIAESLISRAWNLQLNVVGISFHVGTGASNPQAFCQAIKDARHVFGLAERQGFNPAILDIGGGFQDSHFSHMTPVVRAAIQNEFPSQVAVIAEPGRFYARSAYTLVSQVIARRRQLQKSASMGALNMLYQNDGVYGNFMNVIMEKEVMAPRLFSREKSKGRPLVKTLKKPDNERTTSTLSTPESHRYSIWGPTCDSIDCVVREMTFDREVRVGDWLIYRNMGAYTLTTATQFNGFNCSRKILYVNSESI</sequence>
<evidence type="ECO:0000256" key="10">
    <source>
        <dbReference type="PIRSR" id="PIRSR600183-50"/>
    </source>
</evidence>
<dbReference type="PROSITE" id="PS00878">
    <property type="entry name" value="ODR_DC_2_1"/>
    <property type="match status" value="1"/>
</dbReference>
<evidence type="ECO:0000256" key="8">
    <source>
        <dbReference type="ARBA" id="ARBA00046672"/>
    </source>
</evidence>
<dbReference type="GeneID" id="81434947"/>
<name>A0A9W9VI80_9EURO</name>
<comment type="similarity">
    <text evidence="2">Belongs to the Orn/Lys/Arg decarboxylase class-II family.</text>
</comment>
<dbReference type="InterPro" id="IPR022653">
    <property type="entry name" value="De-COase2_pyr-phos_BS"/>
</dbReference>
<dbReference type="InterPro" id="IPR000183">
    <property type="entry name" value="Orn/DAP/Arg_de-COase"/>
</dbReference>
<dbReference type="GO" id="GO:0004586">
    <property type="term" value="F:ornithine decarboxylase activity"/>
    <property type="evidence" value="ECO:0007669"/>
    <property type="project" value="UniProtKB-EC"/>
</dbReference>
<comment type="caution">
    <text evidence="12">The sequence shown here is derived from an EMBL/GenBank/DDBJ whole genome shotgun (WGS) entry which is preliminary data.</text>
</comment>
<dbReference type="EC" id="4.1.1.17" evidence="7"/>
<evidence type="ECO:0000256" key="4">
    <source>
        <dbReference type="ARBA" id="ARBA00022898"/>
    </source>
</evidence>
<dbReference type="SUPFAM" id="SSF51419">
    <property type="entry name" value="PLP-binding barrel"/>
    <property type="match status" value="1"/>
</dbReference>
<dbReference type="Pfam" id="PF02784">
    <property type="entry name" value="Orn_Arg_deC_N"/>
    <property type="match status" value="1"/>
</dbReference>
<evidence type="ECO:0000256" key="2">
    <source>
        <dbReference type="ARBA" id="ARBA00008872"/>
    </source>
</evidence>
<feature type="domain" description="Orn/DAP/Arg decarboxylase 2 N-terminal" evidence="11">
    <location>
        <begin position="57"/>
        <end position="285"/>
    </location>
</feature>
<dbReference type="PANTHER" id="PTHR11482">
    <property type="entry name" value="ARGININE/DIAMINOPIMELATE/ORNITHINE DECARBOXYLASE"/>
    <property type="match status" value="1"/>
</dbReference>
<reference evidence="12" key="2">
    <citation type="journal article" date="2023" name="IMA Fungus">
        <title>Comparative genomic study of the Penicillium genus elucidates a diverse pangenome and 15 lateral gene transfer events.</title>
        <authorList>
            <person name="Petersen C."/>
            <person name="Sorensen T."/>
            <person name="Nielsen M.R."/>
            <person name="Sondergaard T.E."/>
            <person name="Sorensen J.L."/>
            <person name="Fitzpatrick D.A."/>
            <person name="Frisvad J.C."/>
            <person name="Nielsen K.L."/>
        </authorList>
    </citation>
    <scope>NUCLEOTIDE SEQUENCE</scope>
    <source>
        <strain evidence="12">IBT 29864</strain>
    </source>
</reference>
<dbReference type="AlphaFoldDB" id="A0A9W9VI80"/>
<feature type="modified residue" description="N6-(pyridoxal phosphate)lysine" evidence="10">
    <location>
        <position position="81"/>
    </location>
</feature>
<dbReference type="CDD" id="cd00622">
    <property type="entry name" value="PLPDE_III_ODC"/>
    <property type="match status" value="1"/>
</dbReference>
<dbReference type="PROSITE" id="PS00879">
    <property type="entry name" value="ODR_DC_2_2"/>
    <property type="match status" value="1"/>
</dbReference>
<evidence type="ECO:0000256" key="6">
    <source>
        <dbReference type="ARBA" id="ARBA00034115"/>
    </source>
</evidence>
<dbReference type="RefSeq" id="XP_056557982.1">
    <property type="nucleotide sequence ID" value="XM_056695770.1"/>
</dbReference>
<evidence type="ECO:0000259" key="11">
    <source>
        <dbReference type="Pfam" id="PF02784"/>
    </source>
</evidence>
<evidence type="ECO:0000256" key="5">
    <source>
        <dbReference type="ARBA" id="ARBA00023239"/>
    </source>
</evidence>
<keyword evidence="13" id="KW-1185">Reference proteome</keyword>
<organism evidence="12 13">
    <name type="scientific">Penicillium cataractarum</name>
    <dbReference type="NCBI Taxonomy" id="2100454"/>
    <lineage>
        <taxon>Eukaryota</taxon>
        <taxon>Fungi</taxon>
        <taxon>Dikarya</taxon>
        <taxon>Ascomycota</taxon>
        <taxon>Pezizomycotina</taxon>
        <taxon>Eurotiomycetes</taxon>
        <taxon>Eurotiomycetidae</taxon>
        <taxon>Eurotiales</taxon>
        <taxon>Aspergillaceae</taxon>
        <taxon>Penicillium</taxon>
    </lineage>
</organism>
<evidence type="ECO:0000256" key="3">
    <source>
        <dbReference type="ARBA" id="ARBA00022793"/>
    </source>
</evidence>
<evidence type="ECO:0000256" key="1">
    <source>
        <dbReference type="ARBA" id="ARBA00001933"/>
    </source>
</evidence>
<dbReference type="PRINTS" id="PR01179">
    <property type="entry name" value="ODADCRBXLASE"/>
</dbReference>
<comment type="subunit">
    <text evidence="8">Homodimer. Only the dimer is catalytically active, as the active sites are constructed of residues from both monomers.</text>
</comment>
<dbReference type="GO" id="GO:0005737">
    <property type="term" value="C:cytoplasm"/>
    <property type="evidence" value="ECO:0007669"/>
    <property type="project" value="TreeGrafter"/>
</dbReference>
<evidence type="ECO:0000313" key="13">
    <source>
        <dbReference type="Proteomes" id="UP001147782"/>
    </source>
</evidence>
<accession>A0A9W9VI80</accession>
<evidence type="ECO:0000256" key="9">
    <source>
        <dbReference type="ARBA" id="ARBA00049127"/>
    </source>
</evidence>
<dbReference type="EMBL" id="JAPZBS010000002">
    <property type="protein sequence ID" value="KAJ5380411.1"/>
    <property type="molecule type" value="Genomic_DNA"/>
</dbReference>
<dbReference type="Proteomes" id="UP001147782">
    <property type="component" value="Unassembled WGS sequence"/>
</dbReference>
<dbReference type="OrthoDB" id="5034579at2759"/>
<dbReference type="Gene3D" id="2.40.37.10">
    <property type="entry name" value="Lyase, Ornithine Decarboxylase, Chain A, domain 1"/>
    <property type="match status" value="1"/>
</dbReference>
<dbReference type="InterPro" id="IPR009006">
    <property type="entry name" value="Ala_racemase/Decarboxylase_C"/>
</dbReference>
<dbReference type="PRINTS" id="PR01182">
    <property type="entry name" value="ORNDCRBXLASE"/>
</dbReference>
<comment type="cofactor">
    <cofactor evidence="1 10">
        <name>pyridoxal 5'-phosphate</name>
        <dbReference type="ChEBI" id="CHEBI:597326"/>
    </cofactor>
</comment>
<dbReference type="InterPro" id="IPR022657">
    <property type="entry name" value="De-COase2_CS"/>
</dbReference>
<dbReference type="SUPFAM" id="SSF50621">
    <property type="entry name" value="Alanine racemase C-terminal domain-like"/>
    <property type="match status" value="1"/>
</dbReference>
<reference evidence="12" key="1">
    <citation type="submission" date="2022-11" db="EMBL/GenBank/DDBJ databases">
        <authorList>
            <person name="Petersen C."/>
        </authorList>
    </citation>
    <scope>NUCLEOTIDE SEQUENCE</scope>
    <source>
        <strain evidence="12">IBT 29864</strain>
    </source>
</reference>
<comment type="catalytic activity">
    <reaction evidence="9">
        <text>L-ornithine + H(+) = putrescine + CO2</text>
        <dbReference type="Rhea" id="RHEA:22964"/>
        <dbReference type="ChEBI" id="CHEBI:15378"/>
        <dbReference type="ChEBI" id="CHEBI:16526"/>
        <dbReference type="ChEBI" id="CHEBI:46911"/>
        <dbReference type="ChEBI" id="CHEBI:326268"/>
        <dbReference type="EC" id="4.1.1.17"/>
    </reaction>
</comment>
<proteinExistence type="inferred from homology"/>
<evidence type="ECO:0000313" key="12">
    <source>
        <dbReference type="EMBL" id="KAJ5380411.1"/>
    </source>
</evidence>
<dbReference type="PANTHER" id="PTHR11482:SF6">
    <property type="entry name" value="ORNITHINE DECARBOXYLASE 1-RELATED"/>
    <property type="match status" value="1"/>
</dbReference>
<dbReference type="InterPro" id="IPR029066">
    <property type="entry name" value="PLP-binding_barrel"/>
</dbReference>
<keyword evidence="5" id="KW-0456">Lyase</keyword>
<keyword evidence="3" id="KW-0210">Decarboxylase</keyword>
<gene>
    <name evidence="12" type="ORF">N7496_002839</name>
</gene>
<dbReference type="FunFam" id="3.20.20.10:FF:000005">
    <property type="entry name" value="Ornithine decarboxylase"/>
    <property type="match status" value="1"/>
</dbReference>
<feature type="active site" description="Proton donor" evidence="10">
    <location>
        <position position="380"/>
    </location>
</feature>
<comment type="pathway">
    <text evidence="6">Amine and polyamine biosynthesis; putrescine biosynthesis via L-ornithine pathway; putrescine from L-ornithine: step 1/1.</text>
</comment>
<dbReference type="InterPro" id="IPR022644">
    <property type="entry name" value="De-COase2_N"/>
</dbReference>
<dbReference type="InterPro" id="IPR002433">
    <property type="entry name" value="Orn_de-COase"/>
</dbReference>
<evidence type="ECO:0000256" key="7">
    <source>
        <dbReference type="ARBA" id="ARBA00034138"/>
    </source>
</evidence>
<keyword evidence="4 10" id="KW-0663">Pyridoxal phosphate</keyword>
<dbReference type="Gene3D" id="3.20.20.10">
    <property type="entry name" value="Alanine racemase"/>
    <property type="match status" value="1"/>
</dbReference>
<dbReference type="GO" id="GO:0033387">
    <property type="term" value="P:putrescine biosynthetic process from arginine, via ornithine"/>
    <property type="evidence" value="ECO:0007669"/>
    <property type="project" value="TreeGrafter"/>
</dbReference>
<protein>
    <recommendedName>
        <fullName evidence="7">ornithine decarboxylase</fullName>
        <ecNumber evidence="7">4.1.1.17</ecNumber>
    </recommendedName>
</protein>